<feature type="region of interest" description="Disordered" evidence="1">
    <location>
        <begin position="27"/>
        <end position="78"/>
    </location>
</feature>
<dbReference type="InParanoid" id="A0A2P5D0Y6"/>
<protein>
    <submittedName>
        <fullName evidence="2">Uncharacterized protein</fullName>
    </submittedName>
</protein>
<name>A0A2P5D0Y6_TREOI</name>
<evidence type="ECO:0000313" key="2">
    <source>
        <dbReference type="EMBL" id="PON66956.1"/>
    </source>
</evidence>
<feature type="compositionally biased region" description="Pro residues" evidence="1">
    <location>
        <begin position="58"/>
        <end position="69"/>
    </location>
</feature>
<reference evidence="3" key="1">
    <citation type="submission" date="2016-06" db="EMBL/GenBank/DDBJ databases">
        <title>Parallel loss of symbiosis genes in relatives of nitrogen-fixing non-legume Parasponia.</title>
        <authorList>
            <person name="Van Velzen R."/>
            <person name="Holmer R."/>
            <person name="Bu F."/>
            <person name="Rutten L."/>
            <person name="Van Zeijl A."/>
            <person name="Liu W."/>
            <person name="Santuari L."/>
            <person name="Cao Q."/>
            <person name="Sharma T."/>
            <person name="Shen D."/>
            <person name="Roswanjaya Y."/>
            <person name="Wardhani T."/>
            <person name="Kalhor M.S."/>
            <person name="Jansen J."/>
            <person name="Van den Hoogen J."/>
            <person name="Gungor B."/>
            <person name="Hartog M."/>
            <person name="Hontelez J."/>
            <person name="Verver J."/>
            <person name="Yang W.-C."/>
            <person name="Schijlen E."/>
            <person name="Repin R."/>
            <person name="Schilthuizen M."/>
            <person name="Schranz E."/>
            <person name="Heidstra R."/>
            <person name="Miyata K."/>
            <person name="Fedorova E."/>
            <person name="Kohlen W."/>
            <person name="Bisseling T."/>
            <person name="Smit S."/>
            <person name="Geurts R."/>
        </authorList>
    </citation>
    <scope>NUCLEOTIDE SEQUENCE [LARGE SCALE GENOMIC DNA]</scope>
    <source>
        <strain evidence="3">cv. RG33-2</strain>
    </source>
</reference>
<dbReference type="AlphaFoldDB" id="A0A2P5D0Y6"/>
<organism evidence="2 3">
    <name type="scientific">Trema orientale</name>
    <name type="common">Charcoal tree</name>
    <name type="synonym">Celtis orientalis</name>
    <dbReference type="NCBI Taxonomy" id="63057"/>
    <lineage>
        <taxon>Eukaryota</taxon>
        <taxon>Viridiplantae</taxon>
        <taxon>Streptophyta</taxon>
        <taxon>Embryophyta</taxon>
        <taxon>Tracheophyta</taxon>
        <taxon>Spermatophyta</taxon>
        <taxon>Magnoliopsida</taxon>
        <taxon>eudicotyledons</taxon>
        <taxon>Gunneridae</taxon>
        <taxon>Pentapetalae</taxon>
        <taxon>rosids</taxon>
        <taxon>fabids</taxon>
        <taxon>Rosales</taxon>
        <taxon>Cannabaceae</taxon>
        <taxon>Trema</taxon>
    </lineage>
</organism>
<accession>A0A2P5D0Y6</accession>
<comment type="caution">
    <text evidence="2">The sequence shown here is derived from an EMBL/GenBank/DDBJ whole genome shotgun (WGS) entry which is preliminary data.</text>
</comment>
<keyword evidence="3" id="KW-1185">Reference proteome</keyword>
<dbReference type="EMBL" id="JXTC01000308">
    <property type="protein sequence ID" value="PON66956.1"/>
    <property type="molecule type" value="Genomic_DNA"/>
</dbReference>
<dbReference type="Proteomes" id="UP000237000">
    <property type="component" value="Unassembled WGS sequence"/>
</dbReference>
<gene>
    <name evidence="2" type="ORF">TorRG33x02_266420</name>
</gene>
<evidence type="ECO:0000256" key="1">
    <source>
        <dbReference type="SAM" id="MobiDB-lite"/>
    </source>
</evidence>
<feature type="non-terminal residue" evidence="2">
    <location>
        <position position="78"/>
    </location>
</feature>
<evidence type="ECO:0000313" key="3">
    <source>
        <dbReference type="Proteomes" id="UP000237000"/>
    </source>
</evidence>
<proteinExistence type="predicted"/>
<feature type="compositionally biased region" description="Low complexity" evidence="1">
    <location>
        <begin position="29"/>
        <end position="47"/>
    </location>
</feature>
<sequence>MVLLVILTSQQLNISWLFTARALDSGTLTAPIGSSSDTSSTGPPADSSTEHLALEHSVPPPVPPVPLVPGHPMQPINP</sequence>